<dbReference type="SUPFAM" id="SSF55729">
    <property type="entry name" value="Acyl-CoA N-acyltransferases (Nat)"/>
    <property type="match status" value="1"/>
</dbReference>
<evidence type="ECO:0000313" key="3">
    <source>
        <dbReference type="Proteomes" id="UP001237207"/>
    </source>
</evidence>
<dbReference type="EMBL" id="JAUSUC010000048">
    <property type="protein sequence ID" value="MDQ0216407.1"/>
    <property type="molecule type" value="Genomic_DNA"/>
</dbReference>
<evidence type="ECO:0000313" key="2">
    <source>
        <dbReference type="EMBL" id="MDQ0216407.1"/>
    </source>
</evidence>
<keyword evidence="3" id="KW-1185">Reference proteome</keyword>
<dbReference type="Proteomes" id="UP001237207">
    <property type="component" value="Unassembled WGS sequence"/>
</dbReference>
<dbReference type="InterPro" id="IPR000182">
    <property type="entry name" value="GNAT_dom"/>
</dbReference>
<dbReference type="RefSeq" id="WP_307258435.1">
    <property type="nucleotide sequence ID" value="NZ_JAUSUC010000048.1"/>
</dbReference>
<dbReference type="Pfam" id="PF13302">
    <property type="entry name" value="Acetyltransf_3"/>
    <property type="match status" value="1"/>
</dbReference>
<proteinExistence type="predicted"/>
<dbReference type="PROSITE" id="PS51186">
    <property type="entry name" value="GNAT"/>
    <property type="match status" value="1"/>
</dbReference>
<dbReference type="AlphaFoldDB" id="A0AAJ1WHN9"/>
<protein>
    <submittedName>
        <fullName evidence="2">RimJ/RimL family protein N-acetyltransferase</fullName>
    </submittedName>
</protein>
<sequence length="213" mass="24931">MKRIIKPLKEANEDQITAYCIPIKNGATIAGRLRPITVTSLSNQSEIERLANWRKNSQRSFTTQFKVTAEGTKKWLEEKIIQSDRNIIFVVENSEHIPIGQVGLCEIDDKKKYCLFDNILRGDPHHFKGGMKLACSTLLFWCFKELKMETVYLQVLSDNERAIQFYKDLGFQEIQQMPLIKRIEEGITKWVPLYNQPLYEVQRYLITMRATRL</sequence>
<dbReference type="PANTHER" id="PTHR43415">
    <property type="entry name" value="SPERMIDINE N(1)-ACETYLTRANSFERASE"/>
    <property type="match status" value="1"/>
</dbReference>
<reference evidence="2" key="1">
    <citation type="submission" date="2023-07" db="EMBL/GenBank/DDBJ databases">
        <title>Genomic Encyclopedia of Type Strains, Phase IV (KMG-IV): sequencing the most valuable type-strain genomes for metagenomic binning, comparative biology and taxonomic classification.</title>
        <authorList>
            <person name="Goeker M."/>
        </authorList>
    </citation>
    <scope>NUCLEOTIDE SEQUENCE</scope>
    <source>
        <strain evidence="2">DSM 23947</strain>
    </source>
</reference>
<dbReference type="PANTHER" id="PTHR43415:SF3">
    <property type="entry name" value="GNAT-FAMILY ACETYLTRANSFERASE"/>
    <property type="match status" value="1"/>
</dbReference>
<dbReference type="Gene3D" id="3.40.630.30">
    <property type="match status" value="1"/>
</dbReference>
<organism evidence="2 3">
    <name type="scientific">Oikeobacillus pervagus</name>
    <dbReference type="NCBI Taxonomy" id="1325931"/>
    <lineage>
        <taxon>Bacteria</taxon>
        <taxon>Bacillati</taxon>
        <taxon>Bacillota</taxon>
        <taxon>Bacilli</taxon>
        <taxon>Bacillales</taxon>
        <taxon>Bacillaceae</taxon>
        <taxon>Oikeobacillus</taxon>
    </lineage>
</organism>
<dbReference type="InterPro" id="IPR016181">
    <property type="entry name" value="Acyl_CoA_acyltransferase"/>
</dbReference>
<feature type="domain" description="N-acetyltransferase" evidence="1">
    <location>
        <begin position="31"/>
        <end position="194"/>
    </location>
</feature>
<accession>A0AAJ1WHN9</accession>
<evidence type="ECO:0000259" key="1">
    <source>
        <dbReference type="PROSITE" id="PS51186"/>
    </source>
</evidence>
<comment type="caution">
    <text evidence="2">The sequence shown here is derived from an EMBL/GenBank/DDBJ whole genome shotgun (WGS) entry which is preliminary data.</text>
</comment>
<dbReference type="GO" id="GO:0016747">
    <property type="term" value="F:acyltransferase activity, transferring groups other than amino-acyl groups"/>
    <property type="evidence" value="ECO:0007669"/>
    <property type="project" value="InterPro"/>
</dbReference>
<name>A0AAJ1WHN9_9BACI</name>
<gene>
    <name evidence="2" type="ORF">J2S13_002866</name>
</gene>